<dbReference type="PANTHER" id="PTHR30419">
    <property type="entry name" value="HTH-TYPE TRANSCRIPTIONAL REGULATOR YBHD"/>
    <property type="match status" value="1"/>
</dbReference>
<dbReference type="Pfam" id="PF03466">
    <property type="entry name" value="LysR_substrate"/>
    <property type="match status" value="1"/>
</dbReference>
<evidence type="ECO:0000256" key="3">
    <source>
        <dbReference type="ARBA" id="ARBA00023125"/>
    </source>
</evidence>
<dbReference type="PANTHER" id="PTHR30419:SF30">
    <property type="entry name" value="LYSR FAMILY TRANSCRIPTIONAL REGULATOR"/>
    <property type="match status" value="1"/>
</dbReference>
<gene>
    <name evidence="6" type="ORF">AACH11_07620</name>
</gene>
<dbReference type="Gene3D" id="3.40.190.10">
    <property type="entry name" value="Periplasmic binding protein-like II"/>
    <property type="match status" value="1"/>
</dbReference>
<comment type="caution">
    <text evidence="6">The sequence shown here is derived from an EMBL/GenBank/DDBJ whole genome shotgun (WGS) entry which is preliminary data.</text>
</comment>
<dbReference type="RefSeq" id="WP_341373612.1">
    <property type="nucleotide sequence ID" value="NZ_JBBUTF010000006.1"/>
</dbReference>
<evidence type="ECO:0000313" key="6">
    <source>
        <dbReference type="EMBL" id="MEK8025825.1"/>
    </source>
</evidence>
<feature type="domain" description="HTH lysR-type" evidence="5">
    <location>
        <begin position="2"/>
        <end position="59"/>
    </location>
</feature>
<name>A0ABU9B7G7_9BURK</name>
<evidence type="ECO:0000259" key="5">
    <source>
        <dbReference type="PROSITE" id="PS50931"/>
    </source>
</evidence>
<protein>
    <submittedName>
        <fullName evidence="6">LysR substrate-binding domain-containing protein</fullName>
    </submittedName>
</protein>
<dbReference type="InterPro" id="IPR050950">
    <property type="entry name" value="HTH-type_LysR_regulators"/>
</dbReference>
<organism evidence="6 7">
    <name type="scientific">Pseudaquabacterium rugosum</name>
    <dbReference type="NCBI Taxonomy" id="2984194"/>
    <lineage>
        <taxon>Bacteria</taxon>
        <taxon>Pseudomonadati</taxon>
        <taxon>Pseudomonadota</taxon>
        <taxon>Betaproteobacteria</taxon>
        <taxon>Burkholderiales</taxon>
        <taxon>Sphaerotilaceae</taxon>
        <taxon>Pseudaquabacterium</taxon>
    </lineage>
</organism>
<dbReference type="SUPFAM" id="SSF46785">
    <property type="entry name" value="Winged helix' DNA-binding domain"/>
    <property type="match status" value="1"/>
</dbReference>
<evidence type="ECO:0000256" key="4">
    <source>
        <dbReference type="ARBA" id="ARBA00023163"/>
    </source>
</evidence>
<keyword evidence="3" id="KW-0238">DNA-binding</keyword>
<dbReference type="SUPFAM" id="SSF53850">
    <property type="entry name" value="Periplasmic binding protein-like II"/>
    <property type="match status" value="1"/>
</dbReference>
<evidence type="ECO:0000256" key="1">
    <source>
        <dbReference type="ARBA" id="ARBA00009437"/>
    </source>
</evidence>
<dbReference type="PRINTS" id="PR00039">
    <property type="entry name" value="HTHLYSR"/>
</dbReference>
<dbReference type="Proteomes" id="UP001368500">
    <property type="component" value="Unassembled WGS sequence"/>
</dbReference>
<dbReference type="EMBL" id="JBBUTF010000006">
    <property type="protein sequence ID" value="MEK8025825.1"/>
    <property type="molecule type" value="Genomic_DNA"/>
</dbReference>
<dbReference type="InterPro" id="IPR005119">
    <property type="entry name" value="LysR_subst-bd"/>
</dbReference>
<dbReference type="PROSITE" id="PS50931">
    <property type="entry name" value="HTH_LYSR"/>
    <property type="match status" value="1"/>
</dbReference>
<evidence type="ECO:0000313" key="7">
    <source>
        <dbReference type="Proteomes" id="UP001368500"/>
    </source>
</evidence>
<keyword evidence="4" id="KW-0804">Transcription</keyword>
<dbReference type="Gene3D" id="1.10.10.10">
    <property type="entry name" value="Winged helix-like DNA-binding domain superfamily/Winged helix DNA-binding domain"/>
    <property type="match status" value="1"/>
</dbReference>
<keyword evidence="2" id="KW-0805">Transcription regulation</keyword>
<dbReference type="Pfam" id="PF00126">
    <property type="entry name" value="HTH_1"/>
    <property type="match status" value="1"/>
</dbReference>
<reference evidence="6 7" key="1">
    <citation type="submission" date="2024-04" db="EMBL/GenBank/DDBJ databases">
        <title>Novel species of the genus Ideonella isolated from streams.</title>
        <authorList>
            <person name="Lu H."/>
        </authorList>
    </citation>
    <scope>NUCLEOTIDE SEQUENCE [LARGE SCALE GENOMIC DNA]</scope>
    <source>
        <strain evidence="6 7">BYS139W</strain>
    </source>
</reference>
<proteinExistence type="inferred from homology"/>
<keyword evidence="7" id="KW-1185">Reference proteome</keyword>
<dbReference type="InterPro" id="IPR036388">
    <property type="entry name" value="WH-like_DNA-bd_sf"/>
</dbReference>
<sequence>MPKLHHLRDFVAIARTRSARAAARSLGLTQPALTRSLQELEAEIGSPLFERHARGMRLTPTGERFLLRAQTALEEVRRGLEEARQGRGEMDGQVSVALSSAPVLGELAAACADFRRECPRIKLRIVEGLFPAVEPALRDGRLDFYLGPRPERELGHAYRVDLVYRNERVVMARRGHPLGGTRRLADLLDAQWIVTGLRERLEQEFEEQFAALGLRSPAVHTVVESMLALLALLESSDALAFLPRQWAESPYFSRLLAPLPVEDRLMGPDIVQVSRAALPLTPAAERLSLLLQRAAAT</sequence>
<dbReference type="InterPro" id="IPR000847">
    <property type="entry name" value="LysR_HTH_N"/>
</dbReference>
<evidence type="ECO:0000256" key="2">
    <source>
        <dbReference type="ARBA" id="ARBA00023015"/>
    </source>
</evidence>
<dbReference type="InterPro" id="IPR036390">
    <property type="entry name" value="WH_DNA-bd_sf"/>
</dbReference>
<comment type="similarity">
    <text evidence="1">Belongs to the LysR transcriptional regulatory family.</text>
</comment>
<accession>A0ABU9B7G7</accession>